<gene>
    <name evidence="2" type="ORF">GCM10010995_11950</name>
</gene>
<dbReference type="EMBL" id="BMJS01000010">
    <property type="protein sequence ID" value="GGF96338.1"/>
    <property type="molecule type" value="Genomic_DNA"/>
</dbReference>
<keyword evidence="3" id="KW-1185">Reference proteome</keyword>
<dbReference type="AlphaFoldDB" id="A0A8J3E873"/>
<organism evidence="2 3">
    <name type="scientific">Cysteiniphilum litorale</name>
    <dbReference type="NCBI Taxonomy" id="2056700"/>
    <lineage>
        <taxon>Bacteria</taxon>
        <taxon>Pseudomonadati</taxon>
        <taxon>Pseudomonadota</taxon>
        <taxon>Gammaproteobacteria</taxon>
        <taxon>Thiotrichales</taxon>
        <taxon>Fastidiosibacteraceae</taxon>
        <taxon>Cysteiniphilum</taxon>
    </lineage>
</organism>
<evidence type="ECO:0000256" key="1">
    <source>
        <dbReference type="SAM" id="Phobius"/>
    </source>
</evidence>
<evidence type="ECO:0000313" key="2">
    <source>
        <dbReference type="EMBL" id="GGF96338.1"/>
    </source>
</evidence>
<reference evidence="2" key="1">
    <citation type="journal article" date="2014" name="Int. J. Syst. Evol. Microbiol.">
        <title>Complete genome sequence of Corynebacterium casei LMG S-19264T (=DSM 44701T), isolated from a smear-ripened cheese.</title>
        <authorList>
            <consortium name="US DOE Joint Genome Institute (JGI-PGF)"/>
            <person name="Walter F."/>
            <person name="Albersmeier A."/>
            <person name="Kalinowski J."/>
            <person name="Ruckert C."/>
        </authorList>
    </citation>
    <scope>NUCLEOTIDE SEQUENCE</scope>
    <source>
        <strain evidence="2">CGMCC 1.15758</strain>
    </source>
</reference>
<name>A0A8J3E873_9GAMM</name>
<comment type="caution">
    <text evidence="2">The sequence shown here is derived from an EMBL/GenBank/DDBJ whole genome shotgun (WGS) entry which is preliminary data.</text>
</comment>
<dbReference type="Proteomes" id="UP000636949">
    <property type="component" value="Unassembled WGS sequence"/>
</dbReference>
<keyword evidence="1" id="KW-0472">Membrane</keyword>
<sequence length="81" mass="9424">MFVANVVFLLRLFLRKAQYHPFKEVCILYACEFAKLVMVAVGTVLIAIYVQPKFLPYIAGLLVLQLAMWFMPLFMKLTHLK</sequence>
<protein>
    <submittedName>
        <fullName evidence="2">Uncharacterized protein</fullName>
    </submittedName>
</protein>
<evidence type="ECO:0000313" key="3">
    <source>
        <dbReference type="Proteomes" id="UP000636949"/>
    </source>
</evidence>
<proteinExistence type="predicted"/>
<feature type="transmembrane region" description="Helical" evidence="1">
    <location>
        <begin position="25"/>
        <end position="48"/>
    </location>
</feature>
<reference evidence="2" key="2">
    <citation type="submission" date="2020-09" db="EMBL/GenBank/DDBJ databases">
        <authorList>
            <person name="Sun Q."/>
            <person name="Zhou Y."/>
        </authorList>
    </citation>
    <scope>NUCLEOTIDE SEQUENCE</scope>
    <source>
        <strain evidence="2">CGMCC 1.15758</strain>
    </source>
</reference>
<accession>A0A8J3E873</accession>
<feature type="transmembrane region" description="Helical" evidence="1">
    <location>
        <begin position="54"/>
        <end position="75"/>
    </location>
</feature>
<keyword evidence="1" id="KW-0812">Transmembrane</keyword>
<keyword evidence="1" id="KW-1133">Transmembrane helix</keyword>